<dbReference type="GO" id="GO:0004553">
    <property type="term" value="F:hydrolase activity, hydrolyzing O-glycosyl compounds"/>
    <property type="evidence" value="ECO:0007669"/>
    <property type="project" value="InterPro"/>
</dbReference>
<dbReference type="PANTHER" id="PTHR34142">
    <property type="entry name" value="ENDO-BETA-1,4-GLUCANASE A"/>
    <property type="match status" value="1"/>
</dbReference>
<dbReference type="InterPro" id="IPR017853">
    <property type="entry name" value="GH"/>
</dbReference>
<dbReference type="PANTHER" id="PTHR34142:SF1">
    <property type="entry name" value="GLYCOSIDE HYDROLASE FAMILY 5 DOMAIN-CONTAINING PROTEIN"/>
    <property type="match status" value="1"/>
</dbReference>
<keyword evidence="1" id="KW-0378">Hydrolase</keyword>
<proteinExistence type="predicted"/>
<evidence type="ECO:0000259" key="3">
    <source>
        <dbReference type="Pfam" id="PF00150"/>
    </source>
</evidence>
<dbReference type="Pfam" id="PF00150">
    <property type="entry name" value="Cellulase"/>
    <property type="match status" value="1"/>
</dbReference>
<dbReference type="EMBL" id="LAZR01000099">
    <property type="protein sequence ID" value="KKN91917.1"/>
    <property type="molecule type" value="Genomic_DNA"/>
</dbReference>
<evidence type="ECO:0000256" key="1">
    <source>
        <dbReference type="ARBA" id="ARBA00022801"/>
    </source>
</evidence>
<accession>A0A0F9UWS8</accession>
<dbReference type="Gene3D" id="3.20.20.80">
    <property type="entry name" value="Glycosidases"/>
    <property type="match status" value="1"/>
</dbReference>
<dbReference type="AlphaFoldDB" id="A0A0F9UWS8"/>
<evidence type="ECO:0000313" key="4">
    <source>
        <dbReference type="EMBL" id="KKN91917.1"/>
    </source>
</evidence>
<feature type="domain" description="Glycoside hydrolase family 5" evidence="3">
    <location>
        <begin position="49"/>
        <end position="305"/>
    </location>
</feature>
<sequence length="343" mass="38653">MKKRASLLLGKWLLACCFSFFGASAFAVELIGINVAGAEFTSGKLPGKHGTHYFFPPEGYFEQWAKRDIRTVRFPVKWERLQPELNGDLDDTYASLVDELLKRAEKHDIKIILDVHNYARYRGDVIGTEKVPVTAYQDLMERIAKRWKDQSALYAYDIMNEPYGTDDKWPAAAQAGINGIRKHDKKRPLLIEATSWSSSARWPKHGDELLTLKDPADNMIFSAHVYIDSDASGSYDDGPGKNFDTAIGVKRVEPFVGWLKEHGKRGHIGEFGIPADDDKWLQAMDELLAYLNENCIPITYWAAGPSWGNYKLSIEPKDGKSGRQLEVLQKYVGKGNCEGYGPN</sequence>
<dbReference type="GO" id="GO:0009251">
    <property type="term" value="P:glucan catabolic process"/>
    <property type="evidence" value="ECO:0007669"/>
    <property type="project" value="TreeGrafter"/>
</dbReference>
<dbReference type="InterPro" id="IPR001547">
    <property type="entry name" value="Glyco_hydro_5"/>
</dbReference>
<dbReference type="SUPFAM" id="SSF51445">
    <property type="entry name" value="(Trans)glycosidases"/>
    <property type="match status" value="1"/>
</dbReference>
<reference evidence="4" key="1">
    <citation type="journal article" date="2015" name="Nature">
        <title>Complex archaea that bridge the gap between prokaryotes and eukaryotes.</title>
        <authorList>
            <person name="Spang A."/>
            <person name="Saw J.H."/>
            <person name="Jorgensen S.L."/>
            <person name="Zaremba-Niedzwiedzka K."/>
            <person name="Martijn J."/>
            <person name="Lind A.E."/>
            <person name="van Eijk R."/>
            <person name="Schleper C."/>
            <person name="Guy L."/>
            <person name="Ettema T.J."/>
        </authorList>
    </citation>
    <scope>NUCLEOTIDE SEQUENCE</scope>
</reference>
<gene>
    <name evidence="4" type="ORF">LCGC14_0213920</name>
</gene>
<comment type="caution">
    <text evidence="4">The sequence shown here is derived from an EMBL/GenBank/DDBJ whole genome shotgun (WGS) entry which is preliminary data.</text>
</comment>
<evidence type="ECO:0000256" key="2">
    <source>
        <dbReference type="ARBA" id="ARBA00023295"/>
    </source>
</evidence>
<keyword evidence="2" id="KW-0326">Glycosidase</keyword>
<name>A0A0F9UWS8_9ZZZZ</name>
<organism evidence="4">
    <name type="scientific">marine sediment metagenome</name>
    <dbReference type="NCBI Taxonomy" id="412755"/>
    <lineage>
        <taxon>unclassified sequences</taxon>
        <taxon>metagenomes</taxon>
        <taxon>ecological metagenomes</taxon>
    </lineage>
</organism>
<protein>
    <recommendedName>
        <fullName evidence="3">Glycoside hydrolase family 5 domain-containing protein</fullName>
    </recommendedName>
</protein>